<proteinExistence type="predicted"/>
<comment type="caution">
    <text evidence="2">The sequence shown here is derived from an EMBL/GenBank/DDBJ whole genome shotgun (WGS) entry which is preliminary data.</text>
</comment>
<evidence type="ECO:0000313" key="3">
    <source>
        <dbReference type="Proteomes" id="UP000235649"/>
    </source>
</evidence>
<evidence type="ECO:0000313" key="2">
    <source>
        <dbReference type="EMBL" id="PMD67827.1"/>
    </source>
</evidence>
<organism evidence="2 3">
    <name type="scientific">Companilactobacillus nuruki</name>
    <dbReference type="NCBI Taxonomy" id="1993540"/>
    <lineage>
        <taxon>Bacteria</taxon>
        <taxon>Bacillati</taxon>
        <taxon>Bacillota</taxon>
        <taxon>Bacilli</taxon>
        <taxon>Lactobacillales</taxon>
        <taxon>Lactobacillaceae</taxon>
        <taxon>Companilactobacillus</taxon>
    </lineage>
</organism>
<reference evidence="2 3" key="1">
    <citation type="submission" date="2017-05" db="EMBL/GenBank/DDBJ databases">
        <title>Lactobacillus nurukis nov., sp. nov., isolated from nuruk.</title>
        <authorList>
            <person name="Kim S.-J."/>
        </authorList>
    </citation>
    <scope>NUCLEOTIDE SEQUENCE [LARGE SCALE GENOMIC DNA]</scope>
    <source>
        <strain evidence="2 3">SYF10-1a</strain>
    </source>
</reference>
<keyword evidence="1" id="KW-0812">Transmembrane</keyword>
<keyword evidence="3" id="KW-1185">Reference proteome</keyword>
<protein>
    <recommendedName>
        <fullName evidence="4">DUF1700 domain-containing protein</fullName>
    </recommendedName>
</protein>
<feature type="transmembrane region" description="Helical" evidence="1">
    <location>
        <begin position="142"/>
        <end position="166"/>
    </location>
</feature>
<feature type="transmembrane region" description="Helical" evidence="1">
    <location>
        <begin position="79"/>
        <end position="99"/>
    </location>
</feature>
<dbReference type="AlphaFoldDB" id="A0A2N7AR47"/>
<dbReference type="OrthoDB" id="2297349at2"/>
<feature type="transmembrane region" description="Helical" evidence="1">
    <location>
        <begin position="105"/>
        <end position="130"/>
    </location>
</feature>
<evidence type="ECO:0008006" key="4">
    <source>
        <dbReference type="Google" id="ProtNLM"/>
    </source>
</evidence>
<evidence type="ECO:0000256" key="1">
    <source>
        <dbReference type="SAM" id="Phobius"/>
    </source>
</evidence>
<sequence>MMDKTGFLIDLEKDLKKYGVSNSDDYIEYYSEYLDDLIENGMSSEAAVNSVGGVKKILLNILSDEKVKIPKVKNRLQRIILLSASFPIWGPIVAALYIIALAIVFSLIICALAFMAAGLWTFLGSFIVIFKIGFTYALLQFGISLILLGLGILFEQFLIGFSGAIYNLNRSLFKKFSSRGIEA</sequence>
<dbReference type="RefSeq" id="WP_102197276.1">
    <property type="nucleotide sequence ID" value="NZ_NIPR01000064.1"/>
</dbReference>
<accession>A0A2N7AR47</accession>
<name>A0A2N7AR47_9LACO</name>
<dbReference type="EMBL" id="NIPR01000064">
    <property type="protein sequence ID" value="PMD67827.1"/>
    <property type="molecule type" value="Genomic_DNA"/>
</dbReference>
<dbReference type="Proteomes" id="UP000235649">
    <property type="component" value="Unassembled WGS sequence"/>
</dbReference>
<keyword evidence="1" id="KW-0472">Membrane</keyword>
<gene>
    <name evidence="2" type="ORF">CBP76_12945</name>
</gene>
<keyword evidence="1" id="KW-1133">Transmembrane helix</keyword>